<protein>
    <submittedName>
        <fullName evidence="1">Uncharacterized protein</fullName>
    </submittedName>
</protein>
<reference evidence="1 2" key="1">
    <citation type="submission" date="2018-09" db="EMBL/GenBank/DDBJ databases">
        <title>Draft genome sequences of Legionella taurinensis isolated from water samples.</title>
        <authorList>
            <person name="Chakeri A."/>
            <person name="Allerberger F."/>
            <person name="Kundi M."/>
            <person name="Ruppitsch W."/>
            <person name="Schmid D."/>
        </authorList>
    </citation>
    <scope>NUCLEOTIDE SEQUENCE [LARGE SCALE GENOMIC DNA]</scope>
    <source>
        <strain evidence="1 2">4570-18-6</strain>
    </source>
</reference>
<accession>A0A3A5LGT2</accession>
<evidence type="ECO:0000313" key="1">
    <source>
        <dbReference type="EMBL" id="RJT45967.1"/>
    </source>
</evidence>
<dbReference type="RefSeq" id="WP_115301019.1">
    <property type="nucleotide sequence ID" value="NZ_CAAAIR010000010.1"/>
</dbReference>
<organism evidence="1 2">
    <name type="scientific">Legionella taurinensis</name>
    <dbReference type="NCBI Taxonomy" id="70611"/>
    <lineage>
        <taxon>Bacteria</taxon>
        <taxon>Pseudomonadati</taxon>
        <taxon>Pseudomonadota</taxon>
        <taxon>Gammaproteobacteria</taxon>
        <taxon>Legionellales</taxon>
        <taxon>Legionellaceae</taxon>
        <taxon>Legionella</taxon>
    </lineage>
</organism>
<gene>
    <name evidence="1" type="ORF">D6J04_10255</name>
</gene>
<dbReference type="AlphaFoldDB" id="A0A3A5LGT2"/>
<dbReference type="Proteomes" id="UP000270757">
    <property type="component" value="Unassembled WGS sequence"/>
</dbReference>
<sequence>MDVILTGNLEADESLQAKERIFKIYGKLSQLFGYALPIDMLYKSVQSWNKWCLEYDDVTKIQIDLERNSIIMCISNLKKGLAALEKMKMNNPYNFNPLAANNCNYDVLILAMNEEIKKLKQTLTFLSLKKNPVLNKEKIKLTGFISVFSYAEECGLKAPLKVGRGNKNPIIEFAMIVTNIPDREMVLRYYKNYKKWKDGKISLI</sequence>
<name>A0A3A5LGT2_9GAMM</name>
<evidence type="ECO:0000313" key="2">
    <source>
        <dbReference type="Proteomes" id="UP000270757"/>
    </source>
</evidence>
<dbReference type="GeneID" id="48948651"/>
<proteinExistence type="predicted"/>
<dbReference type="EMBL" id="QZWB01000010">
    <property type="protein sequence ID" value="RJT45967.1"/>
    <property type="molecule type" value="Genomic_DNA"/>
</dbReference>
<comment type="caution">
    <text evidence="1">The sequence shown here is derived from an EMBL/GenBank/DDBJ whole genome shotgun (WGS) entry which is preliminary data.</text>
</comment>